<keyword evidence="2" id="KW-1185">Reference proteome</keyword>
<gene>
    <name evidence="1" type="ORF">Mal4_30570</name>
</gene>
<sequence>MSCHDAHHMTQSLLDREEYIEQAYFFRVYRERLEQNTPAQEILGLIREEILATTRLPMAIDFLAAELALHGRVSDGMARLSHYFTPFQTFVVSKAEDEQSRMDMRIALQVLEREAEYRSESPEPAAMFVYQFECLARNRLGYDYGLRAVAGDPLYNDDWRDWIERIRMQLGTVDFADLLYLRSQFHVEEIRRRNRDPEYRPSYPVLFGIQEGRIAWANLGKDPLYMFAALQRQLGYPAVPRSKPASSRPLFEPAVEMRFQRLEARLAMLESETKGEFDLSKFYKEPRVEPSDET</sequence>
<dbReference type="Proteomes" id="UP000320496">
    <property type="component" value="Chromosome"/>
</dbReference>
<dbReference type="AlphaFoldDB" id="A0A517Z8C7"/>
<protein>
    <submittedName>
        <fullName evidence="1">Uncharacterized protein</fullName>
    </submittedName>
</protein>
<organism evidence="1 2">
    <name type="scientific">Maioricimonas rarisocia</name>
    <dbReference type="NCBI Taxonomy" id="2528026"/>
    <lineage>
        <taxon>Bacteria</taxon>
        <taxon>Pseudomonadati</taxon>
        <taxon>Planctomycetota</taxon>
        <taxon>Planctomycetia</taxon>
        <taxon>Planctomycetales</taxon>
        <taxon>Planctomycetaceae</taxon>
        <taxon>Maioricimonas</taxon>
    </lineage>
</organism>
<accession>A0A517Z8C7</accession>
<evidence type="ECO:0000313" key="2">
    <source>
        <dbReference type="Proteomes" id="UP000320496"/>
    </source>
</evidence>
<evidence type="ECO:0000313" key="1">
    <source>
        <dbReference type="EMBL" id="QDU38727.1"/>
    </source>
</evidence>
<name>A0A517Z8C7_9PLAN</name>
<proteinExistence type="predicted"/>
<reference evidence="1 2" key="1">
    <citation type="submission" date="2019-02" db="EMBL/GenBank/DDBJ databases">
        <title>Deep-cultivation of Planctomycetes and their phenomic and genomic characterization uncovers novel biology.</title>
        <authorList>
            <person name="Wiegand S."/>
            <person name="Jogler M."/>
            <person name="Boedeker C."/>
            <person name="Pinto D."/>
            <person name="Vollmers J."/>
            <person name="Rivas-Marin E."/>
            <person name="Kohn T."/>
            <person name="Peeters S.H."/>
            <person name="Heuer A."/>
            <person name="Rast P."/>
            <person name="Oberbeckmann S."/>
            <person name="Bunk B."/>
            <person name="Jeske O."/>
            <person name="Meyerdierks A."/>
            <person name="Storesund J.E."/>
            <person name="Kallscheuer N."/>
            <person name="Luecker S."/>
            <person name="Lage O.M."/>
            <person name="Pohl T."/>
            <person name="Merkel B.J."/>
            <person name="Hornburger P."/>
            <person name="Mueller R.-W."/>
            <person name="Bruemmer F."/>
            <person name="Labrenz M."/>
            <person name="Spormann A.M."/>
            <person name="Op den Camp H."/>
            <person name="Overmann J."/>
            <person name="Amann R."/>
            <person name="Jetten M.S.M."/>
            <person name="Mascher T."/>
            <person name="Medema M.H."/>
            <person name="Devos D.P."/>
            <person name="Kaster A.-K."/>
            <person name="Ovreas L."/>
            <person name="Rohde M."/>
            <person name="Galperin M.Y."/>
            <person name="Jogler C."/>
        </authorList>
    </citation>
    <scope>NUCLEOTIDE SEQUENCE [LARGE SCALE GENOMIC DNA]</scope>
    <source>
        <strain evidence="1 2">Mal4</strain>
    </source>
</reference>
<dbReference type="KEGG" id="mri:Mal4_30570"/>
<dbReference type="EMBL" id="CP036275">
    <property type="protein sequence ID" value="QDU38727.1"/>
    <property type="molecule type" value="Genomic_DNA"/>
</dbReference>